<name>E7RR30_9BACT</name>
<accession>E7RR30</accession>
<dbReference type="HOGENOM" id="CLU_2808864_0_0_10"/>
<keyword evidence="2" id="KW-1185">Reference proteome</keyword>
<gene>
    <name evidence="1" type="ORF">HMPREF0663_11631</name>
</gene>
<dbReference type="AlphaFoldDB" id="E7RR30"/>
<evidence type="ECO:0000313" key="2">
    <source>
        <dbReference type="Proteomes" id="UP000005580"/>
    </source>
</evidence>
<proteinExistence type="predicted"/>
<reference evidence="1" key="1">
    <citation type="submission" date="2011-01" db="EMBL/GenBank/DDBJ databases">
        <authorList>
            <person name="Muzny D."/>
            <person name="Qin X."/>
            <person name="Buhay C."/>
            <person name="Dugan-Rocha S."/>
            <person name="Ding Y."/>
            <person name="Chen G."/>
            <person name="Hawes A."/>
            <person name="Holder M."/>
            <person name="Jhangiani S."/>
            <person name="Johnson A."/>
            <person name="Khan Z."/>
            <person name="Li Z."/>
            <person name="Liu W."/>
            <person name="Liu X."/>
            <person name="Perez L."/>
            <person name="Shen H."/>
            <person name="Wang Q."/>
            <person name="Watt J."/>
            <person name="Xi L."/>
            <person name="Xin Y."/>
            <person name="Zhou J."/>
            <person name="Deng J."/>
            <person name="Jiang H."/>
            <person name="Liu Y."/>
            <person name="Qu J."/>
            <person name="Song X.-Z."/>
            <person name="Zhang L."/>
            <person name="Villasana D."/>
            <person name="Johnson A."/>
            <person name="Liu J."/>
            <person name="Liyanage D."/>
            <person name="Lorensuhewa L."/>
            <person name="Robinson T."/>
            <person name="Song A."/>
            <person name="Song B.-B."/>
            <person name="Dinh H."/>
            <person name="Thornton R."/>
            <person name="Coyle M."/>
            <person name="Francisco L."/>
            <person name="Jackson L."/>
            <person name="Javaid M."/>
            <person name="Korchina V."/>
            <person name="Kovar C."/>
            <person name="Mata R."/>
            <person name="Mathew T."/>
            <person name="Ngo R."/>
            <person name="Nguyen L."/>
            <person name="Nguyen N."/>
            <person name="Okwuonu G."/>
            <person name="Ongeri F."/>
            <person name="Pham C."/>
            <person name="Simmons D."/>
            <person name="Wilczek-Boney K."/>
            <person name="Hale W."/>
            <person name="Jakkamsetti A."/>
            <person name="Pham P."/>
            <person name="Ruth R."/>
            <person name="San Lucas F."/>
            <person name="Warren J."/>
            <person name="Zhang J."/>
            <person name="Zhao Z."/>
            <person name="Zhou C."/>
            <person name="Zhu D."/>
            <person name="Lee S."/>
            <person name="Bess C."/>
            <person name="Blankenburg K."/>
            <person name="Forbes L."/>
            <person name="Fu Q."/>
            <person name="Gubbala S."/>
            <person name="Hirani K."/>
            <person name="Jayaseelan J.C."/>
            <person name="Lara F."/>
            <person name="Munidasa M."/>
            <person name="Palculict T."/>
            <person name="Patil S."/>
            <person name="Pu L.-L."/>
            <person name="Saada N."/>
            <person name="Tang L."/>
            <person name="Weissenberger G."/>
            <person name="Zhu Y."/>
            <person name="Hemphill L."/>
            <person name="Shang Y."/>
            <person name="Youmans B."/>
            <person name="Ayvaz T."/>
            <person name="Ross M."/>
            <person name="Santibanez J."/>
            <person name="Aqrawi P."/>
            <person name="Gross S."/>
            <person name="Joshi V."/>
            <person name="Fowler G."/>
            <person name="Nazareth L."/>
            <person name="Reid J."/>
            <person name="Worley K."/>
            <person name="Petrosino J."/>
            <person name="Highlander S."/>
            <person name="Gibbs R."/>
        </authorList>
    </citation>
    <scope>NUCLEOTIDE SEQUENCE [LARGE SCALE GENOMIC DNA]</scope>
    <source>
        <strain evidence="1">ATCC 33269</strain>
    </source>
</reference>
<sequence>MAVTVANKRCFRYCKDSNFKANHNTSRAIRFLRRDVSDIAKIVILKQITTDTPIYIEIPSMFPILQR</sequence>
<organism evidence="1 2">
    <name type="scientific">Hoylesella oralis ATCC 33269</name>
    <dbReference type="NCBI Taxonomy" id="873533"/>
    <lineage>
        <taxon>Bacteria</taxon>
        <taxon>Pseudomonadati</taxon>
        <taxon>Bacteroidota</taxon>
        <taxon>Bacteroidia</taxon>
        <taxon>Bacteroidales</taxon>
        <taxon>Prevotellaceae</taxon>
        <taxon>Hoylesella</taxon>
    </lineage>
</organism>
<protein>
    <submittedName>
        <fullName evidence="1">Uncharacterized protein</fullName>
    </submittedName>
</protein>
<evidence type="ECO:0000313" key="1">
    <source>
        <dbReference type="EMBL" id="EFZ36718.1"/>
    </source>
</evidence>
<dbReference type="Proteomes" id="UP000005580">
    <property type="component" value="Unassembled WGS sequence"/>
</dbReference>
<dbReference type="EMBL" id="AEPE02000005">
    <property type="protein sequence ID" value="EFZ36718.1"/>
    <property type="molecule type" value="Genomic_DNA"/>
</dbReference>
<comment type="caution">
    <text evidence="1">The sequence shown here is derived from an EMBL/GenBank/DDBJ whole genome shotgun (WGS) entry which is preliminary data.</text>
</comment>